<keyword evidence="13" id="KW-0115">cAMP biosynthesis</keyword>
<dbReference type="AlphaFoldDB" id="A0A834FHC5"/>
<keyword evidence="12 19" id="KW-1133">Transmembrane helix</keyword>
<keyword evidence="11" id="KW-0460">Magnesium</keyword>
<sequence>MHNPNIQWSSSLPRVTLRRALRTASEKLRSRTSFSATAVQHSPATRVNRYIGRLIEARQTESETSDLNYFTLFYRSRERERRYHQVYDDHFISAVVLSLILATLFGLIYLLVIPQGMLVLLLLVLCLCFHVACVLYLHLTSVQCQPGCLTIQIRTVLCVFLVLLTYSVTQTCVVGSVPWGRAEKSTGRLAATRGAAPQNGTAVDYMTYALLSCVAGTLTIVPYLRVSSLPKILLLLLLSVTYTVVMETSGYRQAVGGGFLHTRGYDPVLAVLLFSGALALHSRQLDLKLRLDYLWATQAEEERDDMEKVKLDNKRILFNLLPAHVAQHFLMSNPRNMDLYYQSYSQVGVLFASIANFNDFYIELDGNNMGVECLRLLNEIIADFDELMDKECYRDIEKIKTIGSTYMAAVGLVPTTASKAKKSITSHLCTVSDFAIEMFDVLDAINYQSYNDFVLRVGINVGPVVAGVIGARRPQYDIWGNTVNVASRMDSTGVQGKIQVTEDVHRLITDFYNFVCRGQVSVKGKGQMLTYFLEGRRPGSRQQQQQTTSSTQRRSSAFAQGSVCTRLSPAPIATSYGNIRTPSPSVATPTTSTSTTRYLPSGMV</sequence>
<accession>A0A834FHC5</accession>
<evidence type="ECO:0000256" key="11">
    <source>
        <dbReference type="ARBA" id="ARBA00022842"/>
    </source>
</evidence>
<evidence type="ECO:0000259" key="20">
    <source>
        <dbReference type="PROSITE" id="PS50125"/>
    </source>
</evidence>
<comment type="caution">
    <text evidence="21">The sequence shown here is derived from an EMBL/GenBank/DDBJ whole genome shotgun (WGS) entry which is preliminary data.</text>
</comment>
<feature type="domain" description="Guanylate cyclase" evidence="20">
    <location>
        <begin position="348"/>
        <end position="490"/>
    </location>
</feature>
<name>A0A834FHC5_ORYME</name>
<evidence type="ECO:0000256" key="10">
    <source>
        <dbReference type="ARBA" id="ARBA00022840"/>
    </source>
</evidence>
<dbReference type="PROSITE" id="PS00452">
    <property type="entry name" value="GUANYLATE_CYCLASE_1"/>
    <property type="match status" value="1"/>
</dbReference>
<evidence type="ECO:0000256" key="13">
    <source>
        <dbReference type="ARBA" id="ARBA00022998"/>
    </source>
</evidence>
<dbReference type="GO" id="GO:0006171">
    <property type="term" value="P:cAMP biosynthetic process"/>
    <property type="evidence" value="ECO:0007669"/>
    <property type="project" value="UniProtKB-KW"/>
</dbReference>
<dbReference type="PANTHER" id="PTHR45627">
    <property type="entry name" value="ADENYLATE CYCLASE TYPE 1"/>
    <property type="match status" value="1"/>
</dbReference>
<feature type="compositionally biased region" description="Low complexity" evidence="18">
    <location>
        <begin position="581"/>
        <end position="596"/>
    </location>
</feature>
<reference evidence="21" key="1">
    <citation type="journal article" name="BMC Genomics">
        <title>Long-read sequencing and de novo genome assembly of marine medaka (Oryzias melastigma).</title>
        <authorList>
            <person name="Liang P."/>
            <person name="Saqib H.S.A."/>
            <person name="Ni X."/>
            <person name="Shen Y."/>
        </authorList>
    </citation>
    <scope>NUCLEOTIDE SEQUENCE</scope>
    <source>
        <strain evidence="21">Bigg-433</strain>
    </source>
</reference>
<dbReference type="Proteomes" id="UP000646548">
    <property type="component" value="Unassembled WGS sequence"/>
</dbReference>
<gene>
    <name evidence="21" type="ORF">FQA47_012677</name>
</gene>
<evidence type="ECO:0000256" key="17">
    <source>
        <dbReference type="RuleBase" id="RU000405"/>
    </source>
</evidence>
<feature type="compositionally biased region" description="Low complexity" evidence="18">
    <location>
        <begin position="540"/>
        <end position="556"/>
    </location>
</feature>
<evidence type="ECO:0000256" key="19">
    <source>
        <dbReference type="SAM" id="Phobius"/>
    </source>
</evidence>
<comment type="catalytic activity">
    <reaction evidence="1">
        <text>ATP = 3',5'-cyclic AMP + diphosphate</text>
        <dbReference type="Rhea" id="RHEA:15389"/>
        <dbReference type="ChEBI" id="CHEBI:30616"/>
        <dbReference type="ChEBI" id="CHEBI:33019"/>
        <dbReference type="ChEBI" id="CHEBI:58165"/>
        <dbReference type="EC" id="4.6.1.1"/>
    </reaction>
</comment>
<dbReference type="PANTHER" id="PTHR45627:SF22">
    <property type="entry name" value="ADENYLATE CYCLASE"/>
    <property type="match status" value="1"/>
</dbReference>
<evidence type="ECO:0000256" key="9">
    <source>
        <dbReference type="ARBA" id="ARBA00022741"/>
    </source>
</evidence>
<evidence type="ECO:0000256" key="5">
    <source>
        <dbReference type="ARBA" id="ARBA00012201"/>
    </source>
</evidence>
<dbReference type="GO" id="GO:0046872">
    <property type="term" value="F:metal ion binding"/>
    <property type="evidence" value="ECO:0007669"/>
    <property type="project" value="UniProtKB-KW"/>
</dbReference>
<evidence type="ECO:0000256" key="18">
    <source>
        <dbReference type="SAM" id="MobiDB-lite"/>
    </source>
</evidence>
<evidence type="ECO:0000256" key="1">
    <source>
        <dbReference type="ARBA" id="ARBA00001593"/>
    </source>
</evidence>
<evidence type="ECO:0000256" key="7">
    <source>
        <dbReference type="ARBA" id="ARBA00022723"/>
    </source>
</evidence>
<feature type="region of interest" description="Disordered" evidence="18">
    <location>
        <begin position="574"/>
        <end position="604"/>
    </location>
</feature>
<evidence type="ECO:0000256" key="4">
    <source>
        <dbReference type="ARBA" id="ARBA00004141"/>
    </source>
</evidence>
<feature type="transmembrane region" description="Helical" evidence="19">
    <location>
        <begin position="118"/>
        <end position="139"/>
    </location>
</feature>
<comment type="similarity">
    <text evidence="17">Belongs to the adenylyl cyclase class-4/guanylyl cyclase family.</text>
</comment>
<evidence type="ECO:0000256" key="12">
    <source>
        <dbReference type="ARBA" id="ARBA00022989"/>
    </source>
</evidence>
<organism evidence="21 22">
    <name type="scientific">Oryzias melastigma</name>
    <name type="common">Marine medaka</name>
    <dbReference type="NCBI Taxonomy" id="30732"/>
    <lineage>
        <taxon>Eukaryota</taxon>
        <taxon>Metazoa</taxon>
        <taxon>Chordata</taxon>
        <taxon>Craniata</taxon>
        <taxon>Vertebrata</taxon>
        <taxon>Euteleostomi</taxon>
        <taxon>Actinopterygii</taxon>
        <taxon>Neopterygii</taxon>
        <taxon>Teleostei</taxon>
        <taxon>Neoteleostei</taxon>
        <taxon>Acanthomorphata</taxon>
        <taxon>Ovalentaria</taxon>
        <taxon>Atherinomorphae</taxon>
        <taxon>Beloniformes</taxon>
        <taxon>Adrianichthyidae</taxon>
        <taxon>Oryziinae</taxon>
        <taxon>Oryzias</taxon>
    </lineage>
</organism>
<dbReference type="Pfam" id="PF00211">
    <property type="entry name" value="Guanylate_cyc"/>
    <property type="match status" value="1"/>
</dbReference>
<dbReference type="SMART" id="SM00044">
    <property type="entry name" value="CYCc"/>
    <property type="match status" value="1"/>
</dbReference>
<proteinExistence type="inferred from homology"/>
<dbReference type="PROSITE" id="PS50125">
    <property type="entry name" value="GUANYLATE_CYCLASE_2"/>
    <property type="match status" value="1"/>
</dbReference>
<feature type="transmembrane region" description="Helical" evidence="19">
    <location>
        <begin position="205"/>
        <end position="225"/>
    </location>
</feature>
<dbReference type="InterPro" id="IPR018297">
    <property type="entry name" value="A/G_cyclase_CS"/>
</dbReference>
<keyword evidence="14 19" id="KW-0472">Membrane</keyword>
<keyword evidence="7" id="KW-0479">Metal-binding</keyword>
<evidence type="ECO:0000313" key="22">
    <source>
        <dbReference type="Proteomes" id="UP000646548"/>
    </source>
</evidence>
<evidence type="ECO:0000313" key="21">
    <source>
        <dbReference type="EMBL" id="KAF6734168.1"/>
    </source>
</evidence>
<evidence type="ECO:0000256" key="3">
    <source>
        <dbReference type="ARBA" id="ARBA00001946"/>
    </source>
</evidence>
<feature type="transmembrane region" description="Helical" evidence="19">
    <location>
        <begin position="232"/>
        <end position="252"/>
    </location>
</feature>
<evidence type="ECO:0000256" key="8">
    <source>
        <dbReference type="ARBA" id="ARBA00022737"/>
    </source>
</evidence>
<dbReference type="SUPFAM" id="SSF55073">
    <property type="entry name" value="Nucleotide cyclase"/>
    <property type="match status" value="1"/>
</dbReference>
<evidence type="ECO:0000256" key="6">
    <source>
        <dbReference type="ARBA" id="ARBA00022692"/>
    </source>
</evidence>
<dbReference type="EC" id="4.6.1.1" evidence="5"/>
<dbReference type="Gene3D" id="3.30.70.1230">
    <property type="entry name" value="Nucleotide cyclase"/>
    <property type="match status" value="1"/>
</dbReference>
<keyword evidence="6 19" id="KW-0812">Transmembrane</keyword>
<dbReference type="GO" id="GO:0005886">
    <property type="term" value="C:plasma membrane"/>
    <property type="evidence" value="ECO:0007669"/>
    <property type="project" value="TreeGrafter"/>
</dbReference>
<evidence type="ECO:0000256" key="15">
    <source>
        <dbReference type="ARBA" id="ARBA00023180"/>
    </source>
</evidence>
<feature type="region of interest" description="Disordered" evidence="18">
    <location>
        <begin position="535"/>
        <end position="561"/>
    </location>
</feature>
<keyword evidence="16 17" id="KW-0456">Lyase</keyword>
<keyword evidence="15" id="KW-0325">Glycoprotein</keyword>
<dbReference type="FunFam" id="3.30.70.1230:FF:000001">
    <property type="entry name" value="Adenylate cyclase"/>
    <property type="match status" value="1"/>
</dbReference>
<comment type="subcellular location">
    <subcellularLocation>
        <location evidence="4">Membrane</location>
        <topology evidence="4">Multi-pass membrane protein</topology>
    </subcellularLocation>
</comment>
<dbReference type="InterPro" id="IPR029787">
    <property type="entry name" value="Nucleotide_cyclase"/>
</dbReference>
<keyword evidence="10" id="KW-0067">ATP-binding</keyword>
<feature type="transmembrane region" description="Helical" evidence="19">
    <location>
        <begin position="91"/>
        <end position="112"/>
    </location>
</feature>
<comment type="cofactor">
    <cofactor evidence="3">
        <name>Mg(2+)</name>
        <dbReference type="ChEBI" id="CHEBI:18420"/>
    </cofactor>
</comment>
<evidence type="ECO:0000256" key="2">
    <source>
        <dbReference type="ARBA" id="ARBA00001936"/>
    </source>
</evidence>
<protein>
    <recommendedName>
        <fullName evidence="5">adenylate cyclase</fullName>
        <ecNumber evidence="5">4.6.1.1</ecNumber>
    </recommendedName>
</protein>
<dbReference type="GO" id="GO:0004016">
    <property type="term" value="F:adenylate cyclase activity"/>
    <property type="evidence" value="ECO:0007669"/>
    <property type="project" value="UniProtKB-EC"/>
</dbReference>
<dbReference type="GO" id="GO:0035556">
    <property type="term" value="P:intracellular signal transduction"/>
    <property type="evidence" value="ECO:0007669"/>
    <property type="project" value="InterPro"/>
</dbReference>
<dbReference type="InterPro" id="IPR001054">
    <property type="entry name" value="A/G_cyclase"/>
</dbReference>
<comment type="cofactor">
    <cofactor evidence="2">
        <name>Mn(2+)</name>
        <dbReference type="ChEBI" id="CHEBI:29035"/>
    </cofactor>
</comment>
<dbReference type="GO" id="GO:0007189">
    <property type="term" value="P:adenylate cyclase-activating G protein-coupled receptor signaling pathway"/>
    <property type="evidence" value="ECO:0007669"/>
    <property type="project" value="TreeGrafter"/>
</dbReference>
<dbReference type="CDD" id="cd07302">
    <property type="entry name" value="CHD"/>
    <property type="match status" value="1"/>
</dbReference>
<dbReference type="GO" id="GO:0005524">
    <property type="term" value="F:ATP binding"/>
    <property type="evidence" value="ECO:0007669"/>
    <property type="project" value="UniProtKB-KW"/>
</dbReference>
<feature type="transmembrane region" description="Helical" evidence="19">
    <location>
        <begin position="151"/>
        <end position="169"/>
    </location>
</feature>
<evidence type="ECO:0000256" key="14">
    <source>
        <dbReference type="ARBA" id="ARBA00023136"/>
    </source>
</evidence>
<keyword evidence="8" id="KW-0677">Repeat</keyword>
<evidence type="ECO:0000256" key="16">
    <source>
        <dbReference type="ARBA" id="ARBA00023239"/>
    </source>
</evidence>
<keyword evidence="9" id="KW-0547">Nucleotide-binding</keyword>
<dbReference type="EMBL" id="WKFB01000141">
    <property type="protein sequence ID" value="KAF6734168.1"/>
    <property type="molecule type" value="Genomic_DNA"/>
</dbReference>